<dbReference type="AlphaFoldDB" id="A0A0D5A0R5"/>
<geneLocation type="plasmid" evidence="1">
    <name>pLM19O1</name>
</geneLocation>
<organism evidence="1">
    <name type="scientific">Ochrobactrum sp. LM19</name>
    <dbReference type="NCBI Taxonomy" id="1449781"/>
    <lineage>
        <taxon>Bacteria</taxon>
        <taxon>Pseudomonadati</taxon>
        <taxon>Pseudomonadota</taxon>
        <taxon>Alphaproteobacteria</taxon>
        <taxon>Hyphomicrobiales</taxon>
        <taxon>Brucellaceae</taxon>
        <taxon>Brucella/Ochrobactrum group</taxon>
        <taxon>Ochrobactrum</taxon>
    </lineage>
</organism>
<dbReference type="EMBL" id="KM659091">
    <property type="protein sequence ID" value="AJW29895.1"/>
    <property type="molecule type" value="Genomic_DNA"/>
</dbReference>
<gene>
    <name evidence="1" type="ORF">pLM19O1_p25</name>
</gene>
<evidence type="ECO:0000313" key="1">
    <source>
        <dbReference type="EMBL" id="AJW29895.1"/>
    </source>
</evidence>
<keyword evidence="1" id="KW-0614">Plasmid</keyword>
<protein>
    <submittedName>
        <fullName evidence="1">UBA/THIF-type NAD/FAD binding protein</fullName>
    </submittedName>
</protein>
<sequence length="153" mass="17236">MGRNTVSIKMRMLWTTTDDVTFRSSVERAYLDIRRRCFSALHTIDCEAIQRKMLSPEQREADPYVQGIHEPQPAVLSINFTVNSLAMTMLLGAVTPVPIKPRYQVYNGIRGRVKEMAVAVQPSCVVCSPMGAFAKGRTWNLPVRPTRHNGSDK</sequence>
<accession>A0A0D5A0R5</accession>
<proteinExistence type="predicted"/>
<name>A0A0D5A0R5_9HYPH</name>
<reference evidence="1" key="1">
    <citation type="submission" date="2014-09" db="EMBL/GenBank/DDBJ databases">
        <title>The mobilome of the heavy metals and metalloids hypertolerant bacteria from the Lubin copper mine (Poland).</title>
        <authorList>
            <person name="Dziewit L."/>
            <person name="Bartosik D."/>
        </authorList>
    </citation>
    <scope>NUCLEOTIDE SEQUENCE</scope>
    <source>
        <plasmid evidence="1">pLM19O1</plasmid>
    </source>
</reference>